<feature type="binding site" evidence="17">
    <location>
        <position position="59"/>
    </location>
    <ligand>
        <name>[4Fe-4S] cluster</name>
        <dbReference type="ChEBI" id="CHEBI:49883"/>
        <note>4Fe-4S-S-AdoMet</note>
    </ligand>
</feature>
<dbReference type="GO" id="GO:0004109">
    <property type="term" value="F:coproporphyrinogen oxidase activity"/>
    <property type="evidence" value="ECO:0007669"/>
    <property type="project" value="InterPro"/>
</dbReference>
<proteinExistence type="inferred from homology"/>
<feature type="binding site" evidence="17">
    <location>
        <position position="55"/>
    </location>
    <ligand>
        <name>[4Fe-4S] cluster</name>
        <dbReference type="ChEBI" id="CHEBI:49883"/>
        <note>4Fe-4S-S-AdoMet</note>
    </ligand>
</feature>
<dbReference type="PANTHER" id="PTHR13932:SF6">
    <property type="entry name" value="OXYGEN-INDEPENDENT COPROPORPHYRINOGEN III OXIDASE"/>
    <property type="match status" value="1"/>
</dbReference>
<evidence type="ECO:0000256" key="8">
    <source>
        <dbReference type="ARBA" id="ARBA00022723"/>
    </source>
</evidence>
<feature type="binding site" evidence="16">
    <location>
        <position position="178"/>
    </location>
    <ligand>
        <name>S-adenosyl-L-methionine</name>
        <dbReference type="ChEBI" id="CHEBI:59789"/>
        <label>2</label>
    </ligand>
</feature>
<dbReference type="GO" id="GO:0051989">
    <property type="term" value="F:coproporphyrinogen dehydrogenase activity"/>
    <property type="evidence" value="ECO:0007669"/>
    <property type="project" value="UniProtKB-EC"/>
</dbReference>
<keyword evidence="9 15" id="KW-0560">Oxidoreductase</keyword>
<evidence type="ECO:0000256" key="13">
    <source>
        <dbReference type="ARBA" id="ARBA00024295"/>
    </source>
</evidence>
<dbReference type="EC" id="1.3.98.3" evidence="15"/>
<feature type="binding site" evidence="16">
    <location>
        <position position="106"/>
    </location>
    <ligand>
        <name>S-adenosyl-L-methionine</name>
        <dbReference type="ChEBI" id="CHEBI:59789"/>
        <label>1</label>
    </ligand>
</feature>
<evidence type="ECO:0000256" key="5">
    <source>
        <dbReference type="ARBA" id="ARBA00022485"/>
    </source>
</evidence>
<evidence type="ECO:0000256" key="15">
    <source>
        <dbReference type="PIRNR" id="PIRNR000167"/>
    </source>
</evidence>
<evidence type="ECO:0000256" key="16">
    <source>
        <dbReference type="PIRSR" id="PIRSR000167-1"/>
    </source>
</evidence>
<dbReference type="SMART" id="SM00729">
    <property type="entry name" value="Elp3"/>
    <property type="match status" value="1"/>
</dbReference>
<dbReference type="Gene3D" id="3.80.30.20">
    <property type="entry name" value="tm_1862 like domain"/>
    <property type="match status" value="1"/>
</dbReference>
<comment type="caution">
    <text evidence="19">The sequence shown here is derived from an EMBL/GenBank/DDBJ whole genome shotgun (WGS) entry which is preliminary data.</text>
</comment>
<comment type="catalytic activity">
    <reaction evidence="14 15">
        <text>coproporphyrinogen III + 2 S-adenosyl-L-methionine = protoporphyrinogen IX + 2 5'-deoxyadenosine + 2 L-methionine + 2 CO2</text>
        <dbReference type="Rhea" id="RHEA:15425"/>
        <dbReference type="ChEBI" id="CHEBI:16526"/>
        <dbReference type="ChEBI" id="CHEBI:17319"/>
        <dbReference type="ChEBI" id="CHEBI:57307"/>
        <dbReference type="ChEBI" id="CHEBI:57309"/>
        <dbReference type="ChEBI" id="CHEBI:57844"/>
        <dbReference type="ChEBI" id="CHEBI:59789"/>
        <dbReference type="EC" id="1.3.98.3"/>
    </reaction>
</comment>
<feature type="binding site" evidence="16">
    <location>
        <position position="323"/>
    </location>
    <ligand>
        <name>S-adenosyl-L-methionine</name>
        <dbReference type="ChEBI" id="CHEBI:59789"/>
        <label>1</label>
    </ligand>
</feature>
<comment type="cofactor">
    <cofactor evidence="15 17">
        <name>[4Fe-4S] cluster</name>
        <dbReference type="ChEBI" id="CHEBI:49883"/>
    </cofactor>
    <text evidence="15 17">Binds 1 [4Fe-4S] cluster. The cluster is coordinated with 3 cysteines and an exchangeable S-adenosyl-L-methionine.</text>
</comment>
<protein>
    <recommendedName>
        <fullName evidence="15">Coproporphyrinogen-III oxidase</fullName>
        <ecNumber evidence="15">1.3.98.3</ecNumber>
    </recommendedName>
</protein>
<evidence type="ECO:0000256" key="9">
    <source>
        <dbReference type="ARBA" id="ARBA00023002"/>
    </source>
</evidence>
<keyword evidence="11 15" id="KW-0411">Iron-sulfur</keyword>
<dbReference type="SFLD" id="SFLDS00029">
    <property type="entry name" value="Radical_SAM"/>
    <property type="match status" value="1"/>
</dbReference>
<evidence type="ECO:0000256" key="3">
    <source>
        <dbReference type="ARBA" id="ARBA00005493"/>
    </source>
</evidence>
<dbReference type="Gene3D" id="1.10.10.920">
    <property type="match status" value="1"/>
</dbReference>
<dbReference type="OrthoDB" id="9808022at2"/>
<dbReference type="InterPro" id="IPR004558">
    <property type="entry name" value="Coprogen_oxidase_HemN"/>
</dbReference>
<dbReference type="NCBIfam" id="TIGR00538">
    <property type="entry name" value="hemN"/>
    <property type="match status" value="1"/>
</dbReference>
<dbReference type="CDD" id="cd01335">
    <property type="entry name" value="Radical_SAM"/>
    <property type="match status" value="1"/>
</dbReference>
<comment type="pathway">
    <text evidence="2 15">Porphyrin-containing compound metabolism; protoporphyrin-IX biosynthesis; protoporphyrinogen-IX from coproporphyrinogen-III (AdoMet route): step 1/1.</text>
</comment>
<name>A0A370KPL4_9HYPH</name>
<keyword evidence="10 15" id="KW-0408">Iron</keyword>
<gene>
    <name evidence="19" type="ORF">B5K06_13385</name>
</gene>
<keyword evidence="8 15" id="KW-0479">Metal-binding</keyword>
<dbReference type="PIRSF" id="PIRSF000167">
    <property type="entry name" value="HemN"/>
    <property type="match status" value="1"/>
</dbReference>
<evidence type="ECO:0000256" key="14">
    <source>
        <dbReference type="ARBA" id="ARBA00048321"/>
    </source>
</evidence>
<feature type="binding site" evidence="16">
    <location>
        <begin position="61"/>
        <end position="63"/>
    </location>
    <ligand>
        <name>S-adenosyl-L-methionine</name>
        <dbReference type="ChEBI" id="CHEBI:59789"/>
        <label>2</label>
    </ligand>
</feature>
<accession>A0A370KPL4</accession>
<evidence type="ECO:0000256" key="1">
    <source>
        <dbReference type="ARBA" id="ARBA00004496"/>
    </source>
</evidence>
<dbReference type="AlphaFoldDB" id="A0A370KPL4"/>
<keyword evidence="12 15" id="KW-0627">Porphyrin biosynthesis</keyword>
<evidence type="ECO:0000256" key="12">
    <source>
        <dbReference type="ARBA" id="ARBA00023244"/>
    </source>
</evidence>
<dbReference type="GO" id="GO:0046872">
    <property type="term" value="F:metal ion binding"/>
    <property type="evidence" value="ECO:0007669"/>
    <property type="project" value="UniProtKB-KW"/>
</dbReference>
<dbReference type="Pfam" id="PF04055">
    <property type="entry name" value="Radical_SAM"/>
    <property type="match status" value="1"/>
</dbReference>
<dbReference type="GO" id="GO:0005737">
    <property type="term" value="C:cytoplasm"/>
    <property type="evidence" value="ECO:0007669"/>
    <property type="project" value="UniProtKB-SubCell"/>
</dbReference>
<keyword evidence="7 15" id="KW-0949">S-adenosyl-L-methionine</keyword>
<evidence type="ECO:0000256" key="4">
    <source>
        <dbReference type="ARBA" id="ARBA00011245"/>
    </source>
</evidence>
<evidence type="ECO:0000256" key="11">
    <source>
        <dbReference type="ARBA" id="ARBA00023014"/>
    </source>
</evidence>
<dbReference type="InterPro" id="IPR058240">
    <property type="entry name" value="rSAM_sf"/>
</dbReference>
<dbReference type="GO" id="GO:0051539">
    <property type="term" value="F:4 iron, 4 sulfur cluster binding"/>
    <property type="evidence" value="ECO:0007669"/>
    <property type="project" value="UniProtKB-KW"/>
</dbReference>
<sequence>MNAELIARYATPVPRYTSYPTAPHFHDGVDEDVYREWLGERSDGQLSLYLHIPFCDRLCFYCGCHTKQVRRYDPIAAYLDALNREIELVAGCLPERRKVSAIHFGGGSPTIVNPIDLQRLHDTLDRHFDIAPNAEISVEIDPTHVDAERLQAWRSLGITRASVGVQDFEPIVQTAINRPQSFEETADVVTTLRDLGVSSINLDIVYGLPHQNKAMLLRTIEQCLSMAPDRIAMFGYAHVPWMKKHQSQIDAATLAGPVERLEMAAAGAEAILAADYVAVGIDHFAKPGDCMAQKLSDGTLRRNFQGYTTDEADALIGFGASSIGRLPQGYAQNIAATGQYCRAILDGHLPVARGFSLSDSDRAAASAIEDLMCRYSFSVSDLRSRFGRAADAVVTDAIRAHVFNEDNLTTFDGNTFAITPKGRPFVRAIAAKFDRYLDQGRAKHSIAV</sequence>
<dbReference type="InterPro" id="IPR006638">
    <property type="entry name" value="Elp3/MiaA/NifB-like_rSAM"/>
</dbReference>
<comment type="subcellular location">
    <subcellularLocation>
        <location evidence="1 15">Cytoplasm</location>
    </subcellularLocation>
</comment>
<feature type="binding site" evidence="16">
    <location>
        <position position="203"/>
    </location>
    <ligand>
        <name>S-adenosyl-L-methionine</name>
        <dbReference type="ChEBI" id="CHEBI:59789"/>
        <label>2</label>
    </ligand>
</feature>
<feature type="domain" description="Radical SAM core" evidence="18">
    <location>
        <begin position="40"/>
        <end position="275"/>
    </location>
</feature>
<keyword evidence="5 15" id="KW-0004">4Fe-4S</keyword>
<evidence type="ECO:0000256" key="6">
    <source>
        <dbReference type="ARBA" id="ARBA00022490"/>
    </source>
</evidence>
<dbReference type="PANTHER" id="PTHR13932">
    <property type="entry name" value="COPROPORPHYRINIGEN III OXIDASE"/>
    <property type="match status" value="1"/>
</dbReference>
<feature type="binding site" evidence="16">
    <location>
        <position position="166"/>
    </location>
    <ligand>
        <name>S-adenosyl-L-methionine</name>
        <dbReference type="ChEBI" id="CHEBI:59789"/>
        <label>2</label>
    </ligand>
</feature>
<evidence type="ECO:0000256" key="7">
    <source>
        <dbReference type="ARBA" id="ARBA00022691"/>
    </source>
</evidence>
<keyword evidence="6 15" id="KW-0963">Cytoplasm</keyword>
<dbReference type="UniPathway" id="UPA00251">
    <property type="reaction ID" value="UER00323"/>
</dbReference>
<evidence type="ECO:0000313" key="20">
    <source>
        <dbReference type="Proteomes" id="UP000254939"/>
    </source>
</evidence>
<feature type="binding site" evidence="16">
    <location>
        <position position="49"/>
    </location>
    <ligand>
        <name>S-adenosyl-L-methionine</name>
        <dbReference type="ChEBI" id="CHEBI:59789"/>
        <label>1</label>
    </ligand>
</feature>
<dbReference type="SUPFAM" id="SSF102114">
    <property type="entry name" value="Radical SAM enzymes"/>
    <property type="match status" value="1"/>
</dbReference>
<evidence type="ECO:0000259" key="18">
    <source>
        <dbReference type="PROSITE" id="PS51918"/>
    </source>
</evidence>
<dbReference type="RefSeq" id="WP_114713287.1">
    <property type="nucleotide sequence ID" value="NZ_KZ857259.1"/>
</dbReference>
<evidence type="ECO:0000256" key="10">
    <source>
        <dbReference type="ARBA" id="ARBA00023004"/>
    </source>
</evidence>
<evidence type="ECO:0000313" key="19">
    <source>
        <dbReference type="EMBL" id="RDJ11281.1"/>
    </source>
</evidence>
<comment type="similarity">
    <text evidence="3 15">Belongs to the anaerobic coproporphyrinogen-III oxidase family.</text>
</comment>
<dbReference type="PROSITE" id="PS51918">
    <property type="entry name" value="RADICAL_SAM"/>
    <property type="match status" value="1"/>
</dbReference>
<dbReference type="EMBL" id="NAAC01000015">
    <property type="protein sequence ID" value="RDJ11281.1"/>
    <property type="molecule type" value="Genomic_DNA"/>
</dbReference>
<comment type="function">
    <text evidence="13">Involved in the heme biosynthesis. Catalyzes the anaerobic oxidative decarboxylation of propionate groups of rings A and B of coproporphyrinogen III to yield the vinyl groups in protoporphyrinogen IX.</text>
</comment>
<evidence type="ECO:0000256" key="17">
    <source>
        <dbReference type="PIRSR" id="PIRSR000167-2"/>
    </source>
</evidence>
<feature type="binding site" evidence="17">
    <location>
        <position position="62"/>
    </location>
    <ligand>
        <name>[4Fe-4S] cluster</name>
        <dbReference type="ChEBI" id="CHEBI:49883"/>
        <note>4Fe-4S-S-AdoMet</note>
    </ligand>
</feature>
<dbReference type="GO" id="GO:0006782">
    <property type="term" value="P:protoporphyrinogen IX biosynthetic process"/>
    <property type="evidence" value="ECO:0007669"/>
    <property type="project" value="UniProtKB-UniPathway"/>
</dbReference>
<evidence type="ECO:0000256" key="2">
    <source>
        <dbReference type="ARBA" id="ARBA00004785"/>
    </source>
</evidence>
<feature type="binding site" evidence="16">
    <location>
        <position position="139"/>
    </location>
    <ligand>
        <name>S-adenosyl-L-methionine</name>
        <dbReference type="ChEBI" id="CHEBI:59789"/>
        <label>1</label>
    </ligand>
</feature>
<dbReference type="InterPro" id="IPR034505">
    <property type="entry name" value="Coproporphyrinogen-III_oxidase"/>
</dbReference>
<feature type="binding site" evidence="16">
    <location>
        <position position="237"/>
    </location>
    <ligand>
        <name>S-adenosyl-L-methionine</name>
        <dbReference type="ChEBI" id="CHEBI:59789"/>
        <label>2</label>
    </ligand>
</feature>
<reference evidence="19 20" key="1">
    <citation type="submission" date="2017-03" db="EMBL/GenBank/DDBJ databases">
        <title>Genome analysis of Rhizobial strains effectives or ineffectives for nitrogen fixation isolated from bean seeds.</title>
        <authorList>
            <person name="Peralta H."/>
            <person name="Aguilar-Vera A."/>
            <person name="Mora Y."/>
            <person name="Vargas-Lagunas C."/>
            <person name="Girard L."/>
            <person name="Mora J."/>
        </authorList>
    </citation>
    <scope>NUCLEOTIDE SEQUENCE [LARGE SCALE GENOMIC DNA]</scope>
    <source>
        <strain evidence="19 20">CCGM3</strain>
    </source>
</reference>
<dbReference type="SFLD" id="SFLDG01065">
    <property type="entry name" value="anaerobic_coproporphyrinogen-I"/>
    <property type="match status" value="1"/>
</dbReference>
<dbReference type="InterPro" id="IPR023404">
    <property type="entry name" value="rSAM_horseshoe"/>
</dbReference>
<dbReference type="Proteomes" id="UP000254939">
    <property type="component" value="Unassembled WGS sequence"/>
</dbReference>
<comment type="subunit">
    <text evidence="4">Monomer.</text>
</comment>
<organism evidence="19 20">
    <name type="scientific">Rhizobium grahamii</name>
    <dbReference type="NCBI Taxonomy" id="1120045"/>
    <lineage>
        <taxon>Bacteria</taxon>
        <taxon>Pseudomonadati</taxon>
        <taxon>Pseudomonadota</taxon>
        <taxon>Alphaproteobacteria</taxon>
        <taxon>Hyphomicrobiales</taxon>
        <taxon>Rhizobiaceae</taxon>
        <taxon>Rhizobium/Agrobacterium group</taxon>
        <taxon>Rhizobium</taxon>
    </lineage>
</organism>
<dbReference type="InterPro" id="IPR007197">
    <property type="entry name" value="rSAM"/>
</dbReference>